<keyword evidence="4" id="KW-0677">Repeat</keyword>
<dbReference type="InterPro" id="IPR041267">
    <property type="entry name" value="NLRP_HD2"/>
</dbReference>
<gene>
    <name evidence="9" type="primary">LOC105893559</name>
</gene>
<evidence type="ECO:0000256" key="1">
    <source>
        <dbReference type="ARBA" id="ARBA00004496"/>
    </source>
</evidence>
<keyword evidence="8" id="KW-1185">Reference proteome</keyword>
<dbReference type="GO" id="GO:0005524">
    <property type="term" value="F:ATP binding"/>
    <property type="evidence" value="ECO:0007669"/>
    <property type="project" value="UniProtKB-KW"/>
</dbReference>
<dbReference type="InterPro" id="IPR041075">
    <property type="entry name" value="NOD1/2_WH"/>
</dbReference>
<keyword evidence="6" id="KW-0067">ATP-binding</keyword>
<dbReference type="PANTHER" id="PTHR24106">
    <property type="entry name" value="NACHT, LRR AND CARD DOMAINS-CONTAINING"/>
    <property type="match status" value="1"/>
</dbReference>
<dbReference type="GO" id="GO:0005737">
    <property type="term" value="C:cytoplasm"/>
    <property type="evidence" value="ECO:0007669"/>
    <property type="project" value="UniProtKB-SubCell"/>
</dbReference>
<evidence type="ECO:0000256" key="5">
    <source>
        <dbReference type="ARBA" id="ARBA00022741"/>
    </source>
</evidence>
<accession>A0A8M1K702</accession>
<feature type="non-terminal residue" evidence="9">
    <location>
        <position position="1"/>
    </location>
</feature>
<keyword evidence="3" id="KW-0433">Leucine-rich repeat</keyword>
<evidence type="ECO:0000313" key="8">
    <source>
        <dbReference type="Proteomes" id="UP000515152"/>
    </source>
</evidence>
<dbReference type="Pfam" id="PF17776">
    <property type="entry name" value="NLRC4_HD2"/>
    <property type="match status" value="1"/>
</dbReference>
<keyword evidence="2" id="KW-0963">Cytoplasm</keyword>
<evidence type="ECO:0000256" key="2">
    <source>
        <dbReference type="ARBA" id="ARBA00022490"/>
    </source>
</evidence>
<proteinExistence type="predicted"/>
<dbReference type="Pfam" id="PF17779">
    <property type="entry name" value="WHD_NOD2"/>
    <property type="match status" value="1"/>
</dbReference>
<dbReference type="GeneID" id="105893559"/>
<dbReference type="SMART" id="SM01288">
    <property type="entry name" value="FISNA"/>
    <property type="match status" value="1"/>
</dbReference>
<comment type="subcellular location">
    <subcellularLocation>
        <location evidence="1">Cytoplasm</location>
    </subcellularLocation>
</comment>
<reference evidence="9" key="1">
    <citation type="submission" date="2025-08" db="UniProtKB">
        <authorList>
            <consortium name="RefSeq"/>
        </authorList>
    </citation>
    <scope>IDENTIFICATION</scope>
</reference>
<organism evidence="8 9">
    <name type="scientific">Clupea harengus</name>
    <name type="common">Atlantic herring</name>
    <dbReference type="NCBI Taxonomy" id="7950"/>
    <lineage>
        <taxon>Eukaryota</taxon>
        <taxon>Metazoa</taxon>
        <taxon>Chordata</taxon>
        <taxon>Craniata</taxon>
        <taxon>Vertebrata</taxon>
        <taxon>Euteleostomi</taxon>
        <taxon>Actinopterygii</taxon>
        <taxon>Neopterygii</taxon>
        <taxon>Teleostei</taxon>
        <taxon>Clupei</taxon>
        <taxon>Clupeiformes</taxon>
        <taxon>Clupeoidei</taxon>
        <taxon>Clupeidae</taxon>
        <taxon>Clupea</taxon>
    </lineage>
</organism>
<keyword evidence="5" id="KW-0547">Nucleotide-binding</keyword>
<dbReference type="InterPro" id="IPR051261">
    <property type="entry name" value="NLR"/>
</dbReference>
<evidence type="ECO:0000259" key="7">
    <source>
        <dbReference type="PROSITE" id="PS50837"/>
    </source>
</evidence>
<name>A0A8M1K702_CLUHA</name>
<dbReference type="FunFam" id="3.40.50.300:FF:000210">
    <property type="entry name" value="Si:dkey-16p6.1"/>
    <property type="match status" value="1"/>
</dbReference>
<evidence type="ECO:0000256" key="4">
    <source>
        <dbReference type="ARBA" id="ARBA00022737"/>
    </source>
</evidence>
<dbReference type="PROSITE" id="PS50837">
    <property type="entry name" value="NACHT"/>
    <property type="match status" value="1"/>
</dbReference>
<dbReference type="InterPro" id="IPR029495">
    <property type="entry name" value="NACHT-assoc"/>
</dbReference>
<dbReference type="InterPro" id="IPR007111">
    <property type="entry name" value="NACHT_NTPase"/>
</dbReference>
<dbReference type="Pfam" id="PF05729">
    <property type="entry name" value="NACHT"/>
    <property type="match status" value="1"/>
</dbReference>
<dbReference type="Proteomes" id="UP000515152">
    <property type="component" value="Chromosome 24"/>
</dbReference>
<dbReference type="Pfam" id="PF14484">
    <property type="entry name" value="FISNA"/>
    <property type="match status" value="1"/>
</dbReference>
<dbReference type="KEGG" id="char:105893559"/>
<sequence length="678" mass="77558">HTEHTPDRRSKLADEVLRRVIEKHKASLKRRFENISEGIIKSGAETLLNKIYTELYITEGESEGVNKEHEVWQVESASRAQTTEDTPINCNDIFKPLPGQEKNIRTVMTKGVAGIGKTVSVQKFILDWIDGVANQNVDFMFPLPFRELNLVRSDQYSLHKLLLDFHPELKELKDSEEYNNCQVVFIFDGLDESRLPLNYQQNMISDLKQTSSVDVLMTSLIQGTLLPSAHIWITSRPAAVSQIPAQRIDQITEVRGFNDPQKEEYFRKRISDESQASRIISHIKASRSLQIMCHIPVFCWIAATVLQQMLDNTKDIPKTLTEMFIRFLLIQTRRKDQKYQSGTETDEEKLLKSQKEILLKLGELAFINLENGNLMFYEGDLKECGIDVSEASVYSGMCTEIFKEESVFHQRKVYCFVHLSIQEFLAAVFVFHSYVTKNLQALKSLLSEEHKPSHFLSSLQSVLGLQSQDHLHVLLKSAVDEALKSRNGHLDLFLRFLMGISLESNQGLLKGLLNHEYSSSKSVKEICQYIKKLNREDLSPERCINLFHCLFEMNDHSMHKEMTKYLESKNIKQKLSPAHCSALAHMLLMSEEVLEEFDLKKYNTSDEGRRRLLPAVRCYRRARLAECTLTDKSCGIVATVLQSPNSLTELDLCHNDLGDSGIQLLSNGLSSPHCKLQT</sequence>
<dbReference type="OrthoDB" id="120976at2759"/>
<protein>
    <submittedName>
        <fullName evidence="9">NLR family CARD domain-containing protein 3-like</fullName>
    </submittedName>
</protein>
<feature type="domain" description="NACHT" evidence="7">
    <location>
        <begin position="105"/>
        <end position="239"/>
    </location>
</feature>
<dbReference type="AlphaFoldDB" id="A0A8M1K702"/>
<dbReference type="RefSeq" id="XP_042559557.1">
    <property type="nucleotide sequence ID" value="XM_042703623.1"/>
</dbReference>
<evidence type="ECO:0000256" key="3">
    <source>
        <dbReference type="ARBA" id="ARBA00022614"/>
    </source>
</evidence>
<evidence type="ECO:0000256" key="6">
    <source>
        <dbReference type="ARBA" id="ARBA00022840"/>
    </source>
</evidence>
<evidence type="ECO:0000313" key="9">
    <source>
        <dbReference type="RefSeq" id="XP_042559557.1"/>
    </source>
</evidence>